<sequence>MSISIRLEKPIEEALRKQIKTQKATLSAYVRDAILEKIEREKQLRPNPYELGKTLFGRYSSDRSDLSTNRKAILKEKLRAKHRH</sequence>
<proteinExistence type="predicted"/>
<dbReference type="OrthoDB" id="7063628at2"/>
<dbReference type="Pfam" id="PF19807">
    <property type="entry name" value="DUF6290"/>
    <property type="match status" value="1"/>
</dbReference>
<name>A0A317C806_9GAMM</name>
<dbReference type="EMBL" id="QGKM01000088">
    <property type="protein sequence ID" value="PWQ92440.1"/>
    <property type="molecule type" value="Genomic_DNA"/>
</dbReference>
<evidence type="ECO:0000313" key="1">
    <source>
        <dbReference type="EMBL" id="PWQ92440.1"/>
    </source>
</evidence>
<accession>A0A317C806</accession>
<comment type="caution">
    <text evidence="1">The sequence shown here is derived from an EMBL/GenBank/DDBJ whole genome shotgun (WGS) entry which is preliminary data.</text>
</comment>
<organism evidence="1 2">
    <name type="scientific">Leucothrix pacifica</name>
    <dbReference type="NCBI Taxonomy" id="1247513"/>
    <lineage>
        <taxon>Bacteria</taxon>
        <taxon>Pseudomonadati</taxon>
        <taxon>Pseudomonadota</taxon>
        <taxon>Gammaproteobacteria</taxon>
        <taxon>Thiotrichales</taxon>
        <taxon>Thiotrichaceae</taxon>
        <taxon>Leucothrix</taxon>
    </lineage>
</organism>
<dbReference type="AlphaFoldDB" id="A0A317C806"/>
<dbReference type="Proteomes" id="UP000245539">
    <property type="component" value="Unassembled WGS sequence"/>
</dbReference>
<protein>
    <submittedName>
        <fullName evidence="1">CopG family transcriptional regulator</fullName>
    </submittedName>
</protein>
<reference evidence="1 2" key="1">
    <citation type="submission" date="2018-05" db="EMBL/GenBank/DDBJ databases">
        <title>Leucothrix arctica sp. nov., isolated from Arctic seawater.</title>
        <authorList>
            <person name="Choi A."/>
            <person name="Baek K."/>
        </authorList>
    </citation>
    <scope>NUCLEOTIDE SEQUENCE [LARGE SCALE GENOMIC DNA]</scope>
    <source>
        <strain evidence="1 2">JCM 18388</strain>
    </source>
</reference>
<keyword evidence="2" id="KW-1185">Reference proteome</keyword>
<gene>
    <name evidence="1" type="ORF">DKW60_21135</name>
</gene>
<dbReference type="RefSeq" id="WP_109839651.1">
    <property type="nucleotide sequence ID" value="NZ_QGKM01000088.1"/>
</dbReference>
<dbReference type="InterPro" id="IPR046257">
    <property type="entry name" value="DUF6290"/>
</dbReference>
<evidence type="ECO:0000313" key="2">
    <source>
        <dbReference type="Proteomes" id="UP000245539"/>
    </source>
</evidence>